<organism evidence="2 3">
    <name type="scientific">Pycnococcus provasolii</name>
    <dbReference type="NCBI Taxonomy" id="41880"/>
    <lineage>
        <taxon>Eukaryota</taxon>
        <taxon>Viridiplantae</taxon>
        <taxon>Chlorophyta</taxon>
        <taxon>Pseudoscourfieldiophyceae</taxon>
        <taxon>Pseudoscourfieldiales</taxon>
        <taxon>Pycnococcaceae</taxon>
        <taxon>Pycnococcus</taxon>
    </lineage>
</organism>
<gene>
    <name evidence="2" type="ORF">PPROV_000202800</name>
</gene>
<feature type="compositionally biased region" description="Low complexity" evidence="1">
    <location>
        <begin position="53"/>
        <end position="63"/>
    </location>
</feature>
<feature type="region of interest" description="Disordered" evidence="1">
    <location>
        <begin position="1"/>
        <end position="28"/>
    </location>
</feature>
<feature type="region of interest" description="Disordered" evidence="1">
    <location>
        <begin position="40"/>
        <end position="94"/>
    </location>
</feature>
<proteinExistence type="predicted"/>
<accession>A0A830HA19</accession>
<evidence type="ECO:0000313" key="3">
    <source>
        <dbReference type="Proteomes" id="UP000660262"/>
    </source>
</evidence>
<name>A0A830HA19_9CHLO</name>
<feature type="compositionally biased region" description="Gly residues" evidence="1">
    <location>
        <begin position="8"/>
        <end position="20"/>
    </location>
</feature>
<reference evidence="2" key="1">
    <citation type="submission" date="2020-10" db="EMBL/GenBank/DDBJ databases">
        <title>Unveiling of a novel bifunctional photoreceptor, Dualchrome1, isolated from a cosmopolitan green alga.</title>
        <authorList>
            <person name="Suzuki S."/>
            <person name="Kawachi M."/>
        </authorList>
    </citation>
    <scope>NUCLEOTIDE SEQUENCE</scope>
    <source>
        <strain evidence="2">NIES 2893</strain>
    </source>
</reference>
<feature type="compositionally biased region" description="Low complexity" evidence="1">
    <location>
        <begin position="155"/>
        <end position="189"/>
    </location>
</feature>
<sequence>MSSRGHNNGRGGRAAGGGKGIHVTTPAYGNGKASMFVTTFPSSSPSRLHLKSFKPSLKKPLSPRTVTIIPPPGSQASQPQNKTSPPAPASPTLDERFTKLKTVANLTRTQTNLRQTSSRQAALDARRGIAANFHAQARGAGGAPRTTQRPRQVPTASAARANARAKAGKTTTTAKARTTTTTTRPTAKTISTKRGKARR</sequence>
<dbReference type="AlphaFoldDB" id="A0A830HA19"/>
<feature type="region of interest" description="Disordered" evidence="1">
    <location>
        <begin position="135"/>
        <end position="199"/>
    </location>
</feature>
<evidence type="ECO:0000313" key="2">
    <source>
        <dbReference type="EMBL" id="GHP03273.1"/>
    </source>
</evidence>
<dbReference type="EMBL" id="BNJQ01000005">
    <property type="protein sequence ID" value="GHP03273.1"/>
    <property type="molecule type" value="Genomic_DNA"/>
</dbReference>
<feature type="compositionally biased region" description="Polar residues" evidence="1">
    <location>
        <begin position="74"/>
        <end position="84"/>
    </location>
</feature>
<dbReference type="Proteomes" id="UP000660262">
    <property type="component" value="Unassembled WGS sequence"/>
</dbReference>
<evidence type="ECO:0000256" key="1">
    <source>
        <dbReference type="SAM" id="MobiDB-lite"/>
    </source>
</evidence>
<keyword evidence="3" id="KW-1185">Reference proteome</keyword>
<protein>
    <submittedName>
        <fullName evidence="2">Uncharacterized protein</fullName>
    </submittedName>
</protein>
<comment type="caution">
    <text evidence="2">The sequence shown here is derived from an EMBL/GenBank/DDBJ whole genome shotgun (WGS) entry which is preliminary data.</text>
</comment>